<dbReference type="EMBL" id="HACA01008762">
    <property type="protein sequence ID" value="CDW26123.1"/>
    <property type="molecule type" value="Transcribed_RNA"/>
</dbReference>
<keyword evidence="1" id="KW-1133">Transmembrane helix</keyword>
<feature type="non-terminal residue" evidence="2">
    <location>
        <position position="1"/>
    </location>
</feature>
<keyword evidence="1" id="KW-0812">Transmembrane</keyword>
<feature type="transmembrane region" description="Helical" evidence="1">
    <location>
        <begin position="75"/>
        <end position="96"/>
    </location>
</feature>
<organism evidence="2">
    <name type="scientific">Lepeophtheirus salmonis</name>
    <name type="common">Salmon louse</name>
    <name type="synonym">Caligus salmonis</name>
    <dbReference type="NCBI Taxonomy" id="72036"/>
    <lineage>
        <taxon>Eukaryota</taxon>
        <taxon>Metazoa</taxon>
        <taxon>Ecdysozoa</taxon>
        <taxon>Arthropoda</taxon>
        <taxon>Crustacea</taxon>
        <taxon>Multicrustacea</taxon>
        <taxon>Hexanauplia</taxon>
        <taxon>Copepoda</taxon>
        <taxon>Siphonostomatoida</taxon>
        <taxon>Caligidae</taxon>
        <taxon>Lepeophtheirus</taxon>
    </lineage>
</organism>
<feature type="transmembrane region" description="Helical" evidence="1">
    <location>
        <begin position="12"/>
        <end position="30"/>
    </location>
</feature>
<sequence length="135" mass="15398">EFDLHQSLQDMQIFTSLLALLLISTCLVLCQHENQHSKQQQQRSINQGRSFGSIVTYILDYLHDEGILSNPDHNVVVMTLFYTGFLSFINIVIQIVESLTNLKGSSKTSYRSNSSSTLRTSRILNYIHNVDFDIS</sequence>
<proteinExistence type="predicted"/>
<name>A0A0K2TJ96_LEPSM</name>
<reference evidence="2" key="1">
    <citation type="submission" date="2014-05" db="EMBL/GenBank/DDBJ databases">
        <authorList>
            <person name="Chronopoulou M."/>
        </authorList>
    </citation>
    <scope>NUCLEOTIDE SEQUENCE</scope>
    <source>
        <tissue evidence="2">Whole organism</tissue>
    </source>
</reference>
<evidence type="ECO:0000313" key="2">
    <source>
        <dbReference type="EMBL" id="CDW26123.1"/>
    </source>
</evidence>
<protein>
    <submittedName>
        <fullName evidence="2">Uncharacterized protein</fullName>
    </submittedName>
</protein>
<keyword evidence="1" id="KW-0472">Membrane</keyword>
<dbReference type="AlphaFoldDB" id="A0A0K2TJ96"/>
<accession>A0A0K2TJ96</accession>
<evidence type="ECO:0000256" key="1">
    <source>
        <dbReference type="SAM" id="Phobius"/>
    </source>
</evidence>